<comment type="caution">
    <text evidence="2">The sequence shown here is derived from an EMBL/GenBank/DDBJ whole genome shotgun (WGS) entry which is preliminary data.</text>
</comment>
<evidence type="ECO:0000313" key="4">
    <source>
        <dbReference type="Proteomes" id="UP000534677"/>
    </source>
</evidence>
<name>A0A7X1ATB4_9PSED</name>
<evidence type="ECO:0000313" key="1">
    <source>
        <dbReference type="EMBL" id="MBC2384325.1"/>
    </source>
</evidence>
<dbReference type="EMBL" id="JAAXCZ010000016">
    <property type="protein sequence ID" value="MBC2384325.1"/>
    <property type="molecule type" value="Genomic_DNA"/>
</dbReference>
<organism evidence="2 3">
    <name type="scientific">Pseudomonas cremoris</name>
    <dbReference type="NCBI Taxonomy" id="2724178"/>
    <lineage>
        <taxon>Bacteria</taxon>
        <taxon>Pseudomonadati</taxon>
        <taxon>Pseudomonadota</taxon>
        <taxon>Gammaproteobacteria</taxon>
        <taxon>Pseudomonadales</taxon>
        <taxon>Pseudomonadaceae</taxon>
        <taxon>Pseudomonas</taxon>
    </lineage>
</organism>
<keyword evidence="4" id="KW-1185">Reference proteome</keyword>
<reference evidence="3 4" key="1">
    <citation type="submission" date="2020-04" db="EMBL/GenBank/DDBJ databases">
        <title>Pseudomonas crami sp. nov., a novel proteolytic bacterial species isolated from cream.</title>
        <authorList>
            <person name="Hofmann K."/>
            <person name="Woller A."/>
            <person name="Huptas C."/>
            <person name="Wenning M."/>
            <person name="Scherer S."/>
            <person name="Doll E.V."/>
        </authorList>
    </citation>
    <scope>NUCLEOTIDE SEQUENCE [LARGE SCALE GENOMIC DNA]</scope>
    <source>
        <strain evidence="1 4">WS 5096</strain>
        <strain evidence="2 3">WS 5106</strain>
    </source>
</reference>
<dbReference type="Proteomes" id="UP000534677">
    <property type="component" value="Unassembled WGS sequence"/>
</dbReference>
<sequence length="173" mass="19182">MAINSTAAQSKASPGYIIQNPKKVITDFTVTEESKAAEALNIKKDEQIADLKKFLKGYDMTNISLNDLKKVGSKLYDNKLIDVEALTVFIAGRRVFDHDGKQAEKDVKFNAIALFDQRLEEQTAALDGYSEKTKQEPGFAAWRKGMIVANQAINALAYFINSSQNDLSVDEKA</sequence>
<proteinExistence type="predicted"/>
<dbReference type="EMBL" id="JAAXCY010000016">
    <property type="protein sequence ID" value="MBC2410344.1"/>
    <property type="molecule type" value="Genomic_DNA"/>
</dbReference>
<evidence type="ECO:0000313" key="2">
    <source>
        <dbReference type="EMBL" id="MBC2410344.1"/>
    </source>
</evidence>
<accession>A0A7X1ATB4</accession>
<evidence type="ECO:0000313" key="3">
    <source>
        <dbReference type="Proteomes" id="UP000520513"/>
    </source>
</evidence>
<dbReference type="AlphaFoldDB" id="A0A7X1ATB4"/>
<dbReference type="Proteomes" id="UP000520513">
    <property type="component" value="Unassembled WGS sequence"/>
</dbReference>
<gene>
    <name evidence="1" type="ORF">HF209_25625</name>
    <name evidence="2" type="ORF">HF257_30425</name>
</gene>
<dbReference type="RefSeq" id="WP_185709877.1">
    <property type="nucleotide sequence ID" value="NZ_JAAXCY010000016.1"/>
</dbReference>
<protein>
    <submittedName>
        <fullName evidence="2">Uncharacterized protein</fullName>
    </submittedName>
</protein>